<dbReference type="Proteomes" id="UP000002770">
    <property type="component" value="Unassembled WGS sequence"/>
</dbReference>
<gene>
    <name evidence="1" type="ORF">LDG_8475</name>
</gene>
<proteinExistence type="predicted"/>
<evidence type="ECO:0000313" key="1">
    <source>
        <dbReference type="EMBL" id="EHL29513.1"/>
    </source>
</evidence>
<reference evidence="1 2" key="1">
    <citation type="journal article" date="2011" name="BMC Genomics">
        <title>Insight into cross-talk between intra-amoebal pathogens.</title>
        <authorList>
            <person name="Gimenez G."/>
            <person name="Bertelli C."/>
            <person name="Moliner C."/>
            <person name="Robert C."/>
            <person name="Raoult D."/>
            <person name="Fournier P.E."/>
            <person name="Greub G."/>
        </authorList>
    </citation>
    <scope>NUCLEOTIDE SEQUENCE [LARGE SCALE GENOMIC DNA]</scope>
    <source>
        <strain evidence="1 2">LLAP12</strain>
    </source>
</reference>
<dbReference type="InParanoid" id="G9ET46"/>
<dbReference type="EMBL" id="JH413847">
    <property type="protein sequence ID" value="EHL29513.1"/>
    <property type="molecule type" value="Genomic_DNA"/>
</dbReference>
<protein>
    <submittedName>
        <fullName evidence="1">Uncharacterized protein</fullName>
    </submittedName>
</protein>
<dbReference type="AlphaFoldDB" id="G9ET46"/>
<organism evidence="1 2">
    <name type="scientific">Legionella drancourtii LLAP12</name>
    <dbReference type="NCBI Taxonomy" id="658187"/>
    <lineage>
        <taxon>Bacteria</taxon>
        <taxon>Pseudomonadati</taxon>
        <taxon>Pseudomonadota</taxon>
        <taxon>Gammaproteobacteria</taxon>
        <taxon>Legionellales</taxon>
        <taxon>Legionellaceae</taxon>
        <taxon>Legionella</taxon>
    </lineage>
</organism>
<keyword evidence="2" id="KW-1185">Reference proteome</keyword>
<sequence>MGINSTSKMFEGLGISAIANKKQVEQNEAYDMPCLTPSTKTSKDMKNALTNALGLSSSKNYSPMD</sequence>
<evidence type="ECO:0000313" key="2">
    <source>
        <dbReference type="Proteomes" id="UP000002770"/>
    </source>
</evidence>
<dbReference type="STRING" id="658187.LDG_8475"/>
<dbReference type="HOGENOM" id="CLU_2844450_0_0_6"/>
<name>G9ET46_9GAMM</name>
<accession>G9ET46</accession>
<dbReference type="RefSeq" id="WP_006872350.1">
    <property type="nucleotide sequence ID" value="NZ_JH413847.1"/>
</dbReference>